<dbReference type="PANTHER" id="PTHR44591">
    <property type="entry name" value="STRESS RESPONSE REGULATOR PROTEIN 1"/>
    <property type="match status" value="1"/>
</dbReference>
<dbReference type="EMBL" id="WNXQ01000003">
    <property type="protein sequence ID" value="MWB77579.1"/>
    <property type="molecule type" value="Genomic_DNA"/>
</dbReference>
<gene>
    <name evidence="4" type="ORF">GLS40_06055</name>
</gene>
<sequence length="147" mass="16108">MISPPLPHPAFATAYLVDDEALDRRMYERLLTRHELCRQVSSHATAEPLLALFTRAETAPGPDDAIFLDVNLPGMSGIEFLETCATLRPAAPPPVFLMLTQALTDRDRRRAEITGLVRASLDKPLTRTGLMRLTSDLAGGMPCHLAS</sequence>
<dbReference type="RefSeq" id="WP_160381856.1">
    <property type="nucleotide sequence ID" value="NZ_WNXQ01000003.1"/>
</dbReference>
<reference evidence="4 5" key="1">
    <citation type="submission" date="2019-11" db="EMBL/GenBank/DDBJ databases">
        <title>Pseudooceanicola pacifica sp. nov., isolated from deep-sea sediment of the Pacific Ocean.</title>
        <authorList>
            <person name="Lyu L."/>
        </authorList>
    </citation>
    <scope>NUCLEOTIDE SEQUENCE [LARGE SCALE GENOMIC DNA]</scope>
    <source>
        <strain evidence="4 5">216_PA32_1</strain>
    </source>
</reference>
<dbReference type="Gene3D" id="3.40.50.2300">
    <property type="match status" value="1"/>
</dbReference>
<comment type="caution">
    <text evidence="4">The sequence shown here is derived from an EMBL/GenBank/DDBJ whole genome shotgun (WGS) entry which is preliminary data.</text>
</comment>
<accession>A0A844WEQ0</accession>
<dbReference type="InterPro" id="IPR011006">
    <property type="entry name" value="CheY-like_superfamily"/>
</dbReference>
<organism evidence="4 5">
    <name type="scientific">Pseudooceanicola pacificus</name>
    <dbReference type="NCBI Taxonomy" id="2676438"/>
    <lineage>
        <taxon>Bacteria</taxon>
        <taxon>Pseudomonadati</taxon>
        <taxon>Pseudomonadota</taxon>
        <taxon>Alphaproteobacteria</taxon>
        <taxon>Rhodobacterales</taxon>
        <taxon>Paracoccaceae</taxon>
        <taxon>Pseudooceanicola</taxon>
    </lineage>
</organism>
<dbReference type="PROSITE" id="PS50110">
    <property type="entry name" value="RESPONSE_REGULATORY"/>
    <property type="match status" value="1"/>
</dbReference>
<proteinExistence type="predicted"/>
<evidence type="ECO:0000313" key="4">
    <source>
        <dbReference type="EMBL" id="MWB77579.1"/>
    </source>
</evidence>
<feature type="domain" description="Response regulatory" evidence="3">
    <location>
        <begin position="13"/>
        <end position="138"/>
    </location>
</feature>
<evidence type="ECO:0000256" key="2">
    <source>
        <dbReference type="PROSITE-ProRule" id="PRU00169"/>
    </source>
</evidence>
<name>A0A844WEQ0_9RHOB</name>
<evidence type="ECO:0000313" key="5">
    <source>
        <dbReference type="Proteomes" id="UP000443843"/>
    </source>
</evidence>
<dbReference type="PANTHER" id="PTHR44591:SF3">
    <property type="entry name" value="RESPONSE REGULATORY DOMAIN-CONTAINING PROTEIN"/>
    <property type="match status" value="1"/>
</dbReference>
<feature type="modified residue" description="4-aspartylphosphate" evidence="2">
    <location>
        <position position="69"/>
    </location>
</feature>
<dbReference type="Proteomes" id="UP000443843">
    <property type="component" value="Unassembled WGS sequence"/>
</dbReference>
<evidence type="ECO:0000259" key="3">
    <source>
        <dbReference type="PROSITE" id="PS50110"/>
    </source>
</evidence>
<dbReference type="GO" id="GO:0000160">
    <property type="term" value="P:phosphorelay signal transduction system"/>
    <property type="evidence" value="ECO:0007669"/>
    <property type="project" value="InterPro"/>
</dbReference>
<dbReference type="SUPFAM" id="SSF52172">
    <property type="entry name" value="CheY-like"/>
    <property type="match status" value="1"/>
</dbReference>
<dbReference type="InterPro" id="IPR050595">
    <property type="entry name" value="Bact_response_regulator"/>
</dbReference>
<dbReference type="InterPro" id="IPR001789">
    <property type="entry name" value="Sig_transdc_resp-reg_receiver"/>
</dbReference>
<protein>
    <submittedName>
        <fullName evidence="4">Response regulator</fullName>
    </submittedName>
</protein>
<dbReference type="SMART" id="SM00448">
    <property type="entry name" value="REC"/>
    <property type="match status" value="1"/>
</dbReference>
<dbReference type="AlphaFoldDB" id="A0A844WEQ0"/>
<evidence type="ECO:0000256" key="1">
    <source>
        <dbReference type="ARBA" id="ARBA00022553"/>
    </source>
</evidence>
<dbReference type="Pfam" id="PF00072">
    <property type="entry name" value="Response_reg"/>
    <property type="match status" value="1"/>
</dbReference>
<keyword evidence="5" id="KW-1185">Reference proteome</keyword>
<keyword evidence="1 2" id="KW-0597">Phosphoprotein</keyword>